<feature type="signal peptide" evidence="1">
    <location>
        <begin position="1"/>
        <end position="25"/>
    </location>
</feature>
<protein>
    <recommendedName>
        <fullName evidence="4">DUF3124 domain-containing protein</fullName>
    </recommendedName>
</protein>
<organism evidence="2 3">
    <name type="scientific">Desulfuromonas acetoxidans (strain DSM 684 / 11070)</name>
    <dbReference type="NCBI Taxonomy" id="281689"/>
    <lineage>
        <taxon>Bacteria</taxon>
        <taxon>Pseudomonadati</taxon>
        <taxon>Thermodesulfobacteriota</taxon>
        <taxon>Desulfuromonadia</taxon>
        <taxon>Desulfuromonadales</taxon>
        <taxon>Desulfuromonadaceae</taxon>
        <taxon>Desulfuromonas</taxon>
    </lineage>
</organism>
<accession>Q1K3F7</accession>
<sequence>MLRKQIKKFSLVLVIVLLTVSSSLAEHPAKLSSGQTLYVPVYSHVYSGPNGQPFQLAVMLSIRNTDPRQSLTVTTLDFYNNDGHLVHHYMSVPITLGPLASHHVFIEENNQQGGFGANFIVRWQAKKAINAPLVESVMIGARSGQGISFVCPAQPLVN</sequence>
<feature type="chain" id="PRO_5004192446" description="DUF3124 domain-containing protein" evidence="1">
    <location>
        <begin position="26"/>
        <end position="158"/>
    </location>
</feature>
<reference evidence="2" key="2">
    <citation type="submission" date="2006-05" db="EMBL/GenBank/DDBJ databases">
        <title>Sequencing of the draft genome and assembly of Desulfuromonas acetoxidans DSM 684.</title>
        <authorList>
            <consortium name="US DOE Joint Genome Institute (JGI-PGF)"/>
            <person name="Copeland A."/>
            <person name="Lucas S."/>
            <person name="Lapidus A."/>
            <person name="Barry K."/>
            <person name="Detter J.C."/>
            <person name="Glavina del Rio T."/>
            <person name="Hammon N."/>
            <person name="Israni S."/>
            <person name="Dalin E."/>
            <person name="Tice H."/>
            <person name="Bruce D."/>
            <person name="Pitluck S."/>
            <person name="Richardson P."/>
        </authorList>
    </citation>
    <scope>NUCLEOTIDE SEQUENCE [LARGE SCALE GENOMIC DNA]</scope>
    <source>
        <strain evidence="2">DSM 684</strain>
    </source>
</reference>
<proteinExistence type="predicted"/>
<dbReference type="AlphaFoldDB" id="Q1K3F7"/>
<keyword evidence="3" id="KW-1185">Reference proteome</keyword>
<dbReference type="Proteomes" id="UP000005695">
    <property type="component" value="Unassembled WGS sequence"/>
</dbReference>
<dbReference type="InterPro" id="IPR021471">
    <property type="entry name" value="DUF3124"/>
</dbReference>
<name>Q1K3F7_DESA6</name>
<dbReference type="Pfam" id="PF11322">
    <property type="entry name" value="DUF3124"/>
    <property type="match status" value="1"/>
</dbReference>
<keyword evidence="1" id="KW-0732">Signal</keyword>
<dbReference type="OrthoDB" id="283474at2"/>
<evidence type="ECO:0008006" key="4">
    <source>
        <dbReference type="Google" id="ProtNLM"/>
    </source>
</evidence>
<evidence type="ECO:0000313" key="3">
    <source>
        <dbReference type="Proteomes" id="UP000005695"/>
    </source>
</evidence>
<evidence type="ECO:0000313" key="2">
    <source>
        <dbReference type="EMBL" id="EAT17017.1"/>
    </source>
</evidence>
<gene>
    <name evidence="2" type="ORF">Dace_2883</name>
</gene>
<dbReference type="RefSeq" id="WP_005997900.1">
    <property type="nucleotide sequence ID" value="NZ_AAEW02000002.1"/>
</dbReference>
<reference evidence="2" key="1">
    <citation type="submission" date="2006-05" db="EMBL/GenBank/DDBJ databases">
        <title>Annotation of the draft genome assembly of Desulfuromonas acetoxidans DSM 684.</title>
        <authorList>
            <consortium name="US DOE Joint Genome Institute (JGI-ORNL)"/>
            <person name="Larimer F."/>
            <person name="Land M."/>
            <person name="Hauser L."/>
        </authorList>
    </citation>
    <scope>NUCLEOTIDE SEQUENCE [LARGE SCALE GENOMIC DNA]</scope>
    <source>
        <strain evidence="2">DSM 684</strain>
    </source>
</reference>
<evidence type="ECO:0000256" key="1">
    <source>
        <dbReference type="SAM" id="SignalP"/>
    </source>
</evidence>
<comment type="caution">
    <text evidence="2">The sequence shown here is derived from an EMBL/GenBank/DDBJ whole genome shotgun (WGS) entry which is preliminary data.</text>
</comment>
<dbReference type="EMBL" id="AAEW02000002">
    <property type="protein sequence ID" value="EAT17017.1"/>
    <property type="molecule type" value="Genomic_DNA"/>
</dbReference>